<evidence type="ECO:0000259" key="5">
    <source>
        <dbReference type="PROSITE" id="PS50977"/>
    </source>
</evidence>
<organism evidence="6 7">
    <name type="scientific">Actinoalloteichus fjordicus</name>
    <dbReference type="NCBI Taxonomy" id="1612552"/>
    <lineage>
        <taxon>Bacteria</taxon>
        <taxon>Bacillati</taxon>
        <taxon>Actinomycetota</taxon>
        <taxon>Actinomycetes</taxon>
        <taxon>Pseudonocardiales</taxon>
        <taxon>Pseudonocardiaceae</taxon>
        <taxon>Actinoalloteichus</taxon>
    </lineage>
</organism>
<keyword evidence="3" id="KW-0804">Transcription</keyword>
<dbReference type="InterPro" id="IPR009057">
    <property type="entry name" value="Homeodomain-like_sf"/>
</dbReference>
<feature type="DNA-binding region" description="H-T-H motif" evidence="4">
    <location>
        <begin position="49"/>
        <end position="68"/>
    </location>
</feature>
<evidence type="ECO:0000313" key="6">
    <source>
        <dbReference type="EMBL" id="APU15061.1"/>
    </source>
</evidence>
<dbReference type="PRINTS" id="PR00455">
    <property type="entry name" value="HTHTETR"/>
</dbReference>
<keyword evidence="2 4" id="KW-0238">DNA-binding</keyword>
<dbReference type="InterPro" id="IPR050109">
    <property type="entry name" value="HTH-type_TetR-like_transc_reg"/>
</dbReference>
<gene>
    <name evidence="6" type="ORF">UA74_15030</name>
</gene>
<evidence type="ECO:0000256" key="3">
    <source>
        <dbReference type="ARBA" id="ARBA00023163"/>
    </source>
</evidence>
<keyword evidence="1" id="KW-0805">Transcription regulation</keyword>
<reference evidence="7" key="1">
    <citation type="submission" date="2016-06" db="EMBL/GenBank/DDBJ databases">
        <title>Complete genome sequence of Actinoalloteichus fjordicus DSM 46855 (=ADI127-17), type strain of the new species Actinoalloteichus fjordicus.</title>
        <authorList>
            <person name="Ruckert C."/>
            <person name="Nouioui I."/>
            <person name="Willmese J."/>
            <person name="van Wezel G."/>
            <person name="Klenk H.-P."/>
            <person name="Kalinowski J."/>
            <person name="Zotchev S.B."/>
        </authorList>
    </citation>
    <scope>NUCLEOTIDE SEQUENCE [LARGE SCALE GENOMIC DNA]</scope>
    <source>
        <strain evidence="7">ADI127-7</strain>
    </source>
</reference>
<dbReference type="Proteomes" id="UP000185511">
    <property type="component" value="Chromosome"/>
</dbReference>
<evidence type="ECO:0000256" key="2">
    <source>
        <dbReference type="ARBA" id="ARBA00023125"/>
    </source>
</evidence>
<dbReference type="EMBL" id="CP016076">
    <property type="protein sequence ID" value="APU15061.1"/>
    <property type="molecule type" value="Genomic_DNA"/>
</dbReference>
<dbReference type="Gene3D" id="1.10.357.10">
    <property type="entry name" value="Tetracycline Repressor, domain 2"/>
    <property type="match status" value="1"/>
</dbReference>
<dbReference type="AlphaFoldDB" id="A0AAC9LCH0"/>
<evidence type="ECO:0000256" key="4">
    <source>
        <dbReference type="PROSITE-ProRule" id="PRU00335"/>
    </source>
</evidence>
<dbReference type="Pfam" id="PF00440">
    <property type="entry name" value="TetR_N"/>
    <property type="match status" value="1"/>
</dbReference>
<dbReference type="PANTHER" id="PTHR30055">
    <property type="entry name" value="HTH-TYPE TRANSCRIPTIONAL REGULATOR RUTR"/>
    <property type="match status" value="1"/>
</dbReference>
<evidence type="ECO:0000256" key="1">
    <source>
        <dbReference type="ARBA" id="ARBA00023015"/>
    </source>
</evidence>
<evidence type="ECO:0000313" key="7">
    <source>
        <dbReference type="Proteomes" id="UP000185511"/>
    </source>
</evidence>
<dbReference type="PROSITE" id="PS50977">
    <property type="entry name" value="HTH_TETR_2"/>
    <property type="match status" value="1"/>
</dbReference>
<sequence>MSTSSPSSAPSASPADRLTLRERKKLRTRRELIDTALDLFTEKGFEGTTLDELCAEVEVSKRTFFRNFGSKEDVAMAPTQDLWAAFIEELKSCDPRGRPLIEVLRDVLLAALDQMTAEGWARRVLLSRHLTERTPSMDAHGLHFCDRTTRAAAEIVRRRIMLSGAPDLRLRLALDMMVAAFHSAMDEWSCLPGNPSREALAACFRRACEAIPGSITMTADLREPAAN</sequence>
<dbReference type="RefSeq" id="WP_075740878.1">
    <property type="nucleotide sequence ID" value="NZ_CP016076.1"/>
</dbReference>
<keyword evidence="7" id="KW-1185">Reference proteome</keyword>
<dbReference type="GO" id="GO:0003700">
    <property type="term" value="F:DNA-binding transcription factor activity"/>
    <property type="evidence" value="ECO:0007669"/>
    <property type="project" value="TreeGrafter"/>
</dbReference>
<dbReference type="KEGG" id="acad:UA74_15030"/>
<dbReference type="InterPro" id="IPR001647">
    <property type="entry name" value="HTH_TetR"/>
</dbReference>
<proteinExistence type="predicted"/>
<name>A0AAC9LCH0_9PSEU</name>
<feature type="domain" description="HTH tetR-type" evidence="5">
    <location>
        <begin position="26"/>
        <end position="86"/>
    </location>
</feature>
<accession>A0AAC9LCH0</accession>
<dbReference type="PANTHER" id="PTHR30055:SF238">
    <property type="entry name" value="MYCOFACTOCIN BIOSYNTHESIS TRANSCRIPTIONAL REGULATOR MFTR-RELATED"/>
    <property type="match status" value="1"/>
</dbReference>
<dbReference type="GO" id="GO:0000976">
    <property type="term" value="F:transcription cis-regulatory region binding"/>
    <property type="evidence" value="ECO:0007669"/>
    <property type="project" value="TreeGrafter"/>
</dbReference>
<protein>
    <submittedName>
        <fullName evidence="6">Transcriptional regulator, TetR family</fullName>
    </submittedName>
</protein>
<dbReference type="SUPFAM" id="SSF46689">
    <property type="entry name" value="Homeodomain-like"/>
    <property type="match status" value="1"/>
</dbReference>